<organism evidence="1 2">
    <name type="scientific">Vigna mungo</name>
    <name type="common">Black gram</name>
    <name type="synonym">Phaseolus mungo</name>
    <dbReference type="NCBI Taxonomy" id="3915"/>
    <lineage>
        <taxon>Eukaryota</taxon>
        <taxon>Viridiplantae</taxon>
        <taxon>Streptophyta</taxon>
        <taxon>Embryophyta</taxon>
        <taxon>Tracheophyta</taxon>
        <taxon>Spermatophyta</taxon>
        <taxon>Magnoliopsida</taxon>
        <taxon>eudicotyledons</taxon>
        <taxon>Gunneridae</taxon>
        <taxon>Pentapetalae</taxon>
        <taxon>rosids</taxon>
        <taxon>fabids</taxon>
        <taxon>Fabales</taxon>
        <taxon>Fabaceae</taxon>
        <taxon>Papilionoideae</taxon>
        <taxon>50 kb inversion clade</taxon>
        <taxon>NPAAA clade</taxon>
        <taxon>indigoferoid/millettioid clade</taxon>
        <taxon>Phaseoleae</taxon>
        <taxon>Vigna</taxon>
    </lineage>
</organism>
<dbReference type="EMBL" id="CP144691">
    <property type="protein sequence ID" value="WVY92368.1"/>
    <property type="molecule type" value="Genomic_DNA"/>
</dbReference>
<proteinExistence type="predicted"/>
<sequence length="141" mass="16039">MRVKYSPLPCARPDMMELLKPEPDLPAWLLLRAASVSRDSTLLASRLSLRWKSCSGVLSEESASMWCRLRERASSGSGSARASASGHERVGGWGREWRVKVWVWSWNGRVAAAERERARARDRKRRPFVVFFFPSMVAVCE</sequence>
<evidence type="ECO:0000313" key="2">
    <source>
        <dbReference type="Proteomes" id="UP001374535"/>
    </source>
</evidence>
<keyword evidence="2" id="KW-1185">Reference proteome</keyword>
<name>A0AAQ3RGX4_VIGMU</name>
<protein>
    <submittedName>
        <fullName evidence="1">Uncharacterized protein</fullName>
    </submittedName>
</protein>
<evidence type="ECO:0000313" key="1">
    <source>
        <dbReference type="EMBL" id="WVY92368.1"/>
    </source>
</evidence>
<accession>A0AAQ3RGX4</accession>
<dbReference type="AlphaFoldDB" id="A0AAQ3RGX4"/>
<gene>
    <name evidence="1" type="ORF">V8G54_031456</name>
</gene>
<dbReference type="Proteomes" id="UP001374535">
    <property type="component" value="Chromosome 10"/>
</dbReference>
<reference evidence="1 2" key="1">
    <citation type="journal article" date="2023" name="Life. Sci Alliance">
        <title>Evolutionary insights into 3D genome organization and epigenetic landscape of Vigna mungo.</title>
        <authorList>
            <person name="Junaid A."/>
            <person name="Singh B."/>
            <person name="Bhatia S."/>
        </authorList>
    </citation>
    <scope>NUCLEOTIDE SEQUENCE [LARGE SCALE GENOMIC DNA]</scope>
    <source>
        <strain evidence="1">Urdbean</strain>
    </source>
</reference>